<dbReference type="InterPro" id="IPR057135">
    <property type="entry name" value="At4g27190-like_LRR"/>
</dbReference>
<dbReference type="InterPro" id="IPR058922">
    <property type="entry name" value="WHD_DRP"/>
</dbReference>
<dbReference type="InterPro" id="IPR002182">
    <property type="entry name" value="NB-ARC"/>
</dbReference>
<dbReference type="GeneID" id="18593740"/>
<dbReference type="Gene3D" id="3.40.50.300">
    <property type="entry name" value="P-loop containing nucleotide triphosphate hydrolases"/>
    <property type="match status" value="1"/>
</dbReference>
<dbReference type="Gramene" id="Tc07v2_t005060.1">
    <property type="protein sequence ID" value="Tc07v2_p005060.1"/>
    <property type="gene ID" value="Tc07v2_g005060"/>
</dbReference>
<dbReference type="Gramene" id="Tc07v2_t005060.3">
    <property type="protein sequence ID" value="Tc07v2_p005060.3"/>
    <property type="gene ID" value="Tc07v2_g005060"/>
</dbReference>
<proteinExistence type="inferred from homology"/>
<evidence type="ECO:0000256" key="5">
    <source>
        <dbReference type="ARBA" id="ARBA00022840"/>
    </source>
</evidence>
<dbReference type="GO" id="GO:0005524">
    <property type="term" value="F:ATP binding"/>
    <property type="evidence" value="ECO:0007669"/>
    <property type="project" value="UniProtKB-KW"/>
</dbReference>
<feature type="domain" description="Disease resistance protein At4g27190-like leucine-rich repeats" evidence="7">
    <location>
        <begin position="815"/>
        <end position="924"/>
    </location>
</feature>
<sequence length="976" mass="112050">MEFIGSILEVVKCFGGPTCTYIDYHRKLEEQMNHLREKVNVLNIRKGDLVLRKDEELRHRRVVREEVEYWFKAVEKVNTEMQEIEMKFRAVSYFLRGRFGKFVCRKIEEVKEIHQQGSFPDGVAVDGPPATGVMLPTPNLEGEIDVKEQIWEYLMDDEVGMIGVCGMGGIGKTTIMKHINNQLLEESDRFDKVIWVTVSKEMNISKLRRDIAHSLKLSNQLSEDELKAVLKDTLEGKSYVLILDDVWKQFPLLDVGIFESTLGMGKKVVFTSRSSEVCKSMGCKVVVNVQPLSKLESMNLFLYHVGQSVVQDQNLKDIVNKIVEQCGGLPLSIVTIAGSMKGVEDICEWKNVLIELEERVESVKELDIKVYEPLKFSYDHLRDPKIQNCFLYCSLYPEDYIIRKVELIENWIDEGLLDGLQTKEAMHHRGYSILNKLESNCLLERATFLIDDDGVKMHDVLRDMALYIAGHQFMGKVGMQLKEFPSEQEWTVSVEKVSLMRNSILEIPSHISPRWPHLSTLILQQCGLQKISESFFKHMPGLKVLNLSYNYSLKYLPNSISNLKTLNALVLFCCDKLKYVPSLVELTALRKLNLLRTAIKEVPHGIEMLENLRDLRMMSWALKELPVGILRRICHLQCLMLADTFVKGEEVGQLRKLEWVSCSFRNVQEFNKYAECTQGKWPTSFTFQVGGSPMRWYIGFGQSPNFKKIEKWVIFADSEIERCDDRVVPHDLQTLTIEKYDDFKCLNNIPLFRKATDWKECQIGECEGMECVVDLSLSSCDALDNIEELHLFLLPNLREVVRVGVAVEIESTSHAPTPPAIFSSLKKFHMRSCSRVKKLFPVELLKGLQNLETIQVEVCEEMEEIIASEENHKGEGTTFILPKLKSLKLQLLPKLKSICSGRVMIPADSLQYLYIIKCPEVKRIPLSLPLVENGKPSPPSSLQKITAWPREWWESVEWDQPDAKDVLSPFLQYSGL</sequence>
<dbReference type="InterPro" id="IPR001611">
    <property type="entry name" value="Leu-rich_rpt"/>
</dbReference>
<keyword evidence="4" id="KW-0611">Plant defense</keyword>
<keyword evidence="3" id="KW-0547">Nucleotide-binding</keyword>
<dbReference type="SUPFAM" id="SSF52058">
    <property type="entry name" value="L domain-like"/>
    <property type="match status" value="1"/>
</dbReference>
<dbReference type="GO" id="GO:0006952">
    <property type="term" value="P:defense response"/>
    <property type="evidence" value="ECO:0007669"/>
    <property type="project" value="UniProtKB-KW"/>
</dbReference>
<dbReference type="InterPro" id="IPR042197">
    <property type="entry name" value="Apaf_helical"/>
</dbReference>
<evidence type="ECO:0000313" key="9">
    <source>
        <dbReference type="Proteomes" id="UP000694886"/>
    </source>
</evidence>
<dbReference type="Gene3D" id="1.10.8.430">
    <property type="entry name" value="Helical domain of apoptotic protease-activating factors"/>
    <property type="match status" value="1"/>
</dbReference>
<dbReference type="Gene3D" id="3.80.10.10">
    <property type="entry name" value="Ribonuclease Inhibitor"/>
    <property type="match status" value="2"/>
</dbReference>
<reference evidence="9" key="1">
    <citation type="journal article" date="1997" name="Nucleic Acids Res.">
        <title>tRNAscan-SE: a program for improved detection of transfer RNA genes in genomic sequence.</title>
        <authorList>
            <person name="Lowe T.M."/>
            <person name="Eddy S.R."/>
        </authorList>
    </citation>
    <scope>NUCLEOTIDE SEQUENCE [LARGE SCALE GENOMIC DNA]</scope>
    <source>
        <strain evidence="9">r\B97-61/B2</strain>
    </source>
</reference>
<dbReference type="InterPro" id="IPR027417">
    <property type="entry name" value="P-loop_NTPase"/>
</dbReference>
<evidence type="ECO:0000256" key="3">
    <source>
        <dbReference type="ARBA" id="ARBA00022741"/>
    </source>
</evidence>
<keyword evidence="5" id="KW-0067">ATP-binding</keyword>
<accession>A0AB32WLN4</accession>
<evidence type="ECO:0000313" key="12">
    <source>
        <dbReference type="RefSeq" id="XP_017979941.1"/>
    </source>
</evidence>
<dbReference type="RefSeq" id="XP_017979939.1">
    <property type="nucleotide sequence ID" value="XM_018124450.1"/>
</dbReference>
<dbReference type="Proteomes" id="UP000694886">
    <property type="component" value="Chromosome 7"/>
</dbReference>
<dbReference type="Pfam" id="PF23247">
    <property type="entry name" value="LRR_RPS2"/>
    <property type="match status" value="1"/>
</dbReference>
<feature type="domain" description="Disease resistance protein winged helix" evidence="8">
    <location>
        <begin position="395"/>
        <end position="465"/>
    </location>
</feature>
<dbReference type="Pfam" id="PF13855">
    <property type="entry name" value="LRR_8"/>
    <property type="match status" value="1"/>
</dbReference>
<dbReference type="RefSeq" id="XP_017979941.1">
    <property type="nucleotide sequence ID" value="XM_018124452.1"/>
</dbReference>
<evidence type="ECO:0000259" key="7">
    <source>
        <dbReference type="Pfam" id="PF23247"/>
    </source>
</evidence>
<evidence type="ECO:0000256" key="2">
    <source>
        <dbReference type="ARBA" id="ARBA00022737"/>
    </source>
</evidence>
<dbReference type="RefSeq" id="XP_017979940.1">
    <property type="nucleotide sequence ID" value="XM_018124451.1"/>
</dbReference>
<dbReference type="Pfam" id="PF00931">
    <property type="entry name" value="NB-ARC"/>
    <property type="match status" value="1"/>
</dbReference>
<keyword evidence="2" id="KW-0677">Repeat</keyword>
<organism evidence="9 11">
    <name type="scientific">Theobroma cacao</name>
    <name type="common">Cacao</name>
    <name type="synonym">Cocoa</name>
    <dbReference type="NCBI Taxonomy" id="3641"/>
    <lineage>
        <taxon>Eukaryota</taxon>
        <taxon>Viridiplantae</taxon>
        <taxon>Streptophyta</taxon>
        <taxon>Embryophyta</taxon>
        <taxon>Tracheophyta</taxon>
        <taxon>Spermatophyta</taxon>
        <taxon>Magnoliopsida</taxon>
        <taxon>eudicotyledons</taxon>
        <taxon>Gunneridae</taxon>
        <taxon>Pentapetalae</taxon>
        <taxon>rosids</taxon>
        <taxon>malvids</taxon>
        <taxon>Malvales</taxon>
        <taxon>Malvaceae</taxon>
        <taxon>Byttnerioideae</taxon>
        <taxon>Theobroma</taxon>
    </lineage>
</organism>
<gene>
    <name evidence="10 11 12" type="primary">LOC18593740</name>
</gene>
<name>A0AB32WLN4_THECC</name>
<dbReference type="Gramene" id="Tc07v2_t005060.2">
    <property type="protein sequence ID" value="Tc07v2_p005060.2"/>
    <property type="gene ID" value="Tc07v2_g005060"/>
</dbReference>
<feature type="domain" description="NB-ARC" evidence="6">
    <location>
        <begin position="146"/>
        <end position="307"/>
    </location>
</feature>
<evidence type="ECO:0000259" key="6">
    <source>
        <dbReference type="Pfam" id="PF00931"/>
    </source>
</evidence>
<evidence type="ECO:0000313" key="11">
    <source>
        <dbReference type="RefSeq" id="XP_017979940.1"/>
    </source>
</evidence>
<dbReference type="PANTHER" id="PTHR33463">
    <property type="entry name" value="NB-ARC DOMAIN-CONTAINING PROTEIN-RELATED"/>
    <property type="match status" value="1"/>
</dbReference>
<dbReference type="Pfam" id="PF23559">
    <property type="entry name" value="WHD_DRP"/>
    <property type="match status" value="1"/>
</dbReference>
<evidence type="ECO:0000313" key="10">
    <source>
        <dbReference type="RefSeq" id="XP_017979939.1"/>
    </source>
</evidence>
<dbReference type="AlphaFoldDB" id="A0AB32WLN4"/>
<comment type="similarity">
    <text evidence="1">Belongs to the disease resistance NB-LRR family.</text>
</comment>
<dbReference type="SUPFAM" id="SSF52540">
    <property type="entry name" value="P-loop containing nucleoside triphosphate hydrolases"/>
    <property type="match status" value="1"/>
</dbReference>
<evidence type="ECO:0000259" key="8">
    <source>
        <dbReference type="Pfam" id="PF23559"/>
    </source>
</evidence>
<dbReference type="InterPro" id="IPR032675">
    <property type="entry name" value="LRR_dom_sf"/>
</dbReference>
<reference evidence="10 11" key="2">
    <citation type="submission" date="2025-04" db="UniProtKB">
        <authorList>
            <consortium name="RefSeq"/>
        </authorList>
    </citation>
    <scope>IDENTIFICATION</scope>
</reference>
<protein>
    <submittedName>
        <fullName evidence="10 11">Probable disease resistance protein At4g27220</fullName>
    </submittedName>
</protein>
<dbReference type="FunFam" id="1.10.10.10:FF:000322">
    <property type="entry name" value="Probable disease resistance protein At1g63360"/>
    <property type="match status" value="1"/>
</dbReference>
<dbReference type="KEGG" id="tcc:18593740"/>
<dbReference type="PANTHER" id="PTHR33463:SF182">
    <property type="entry name" value="AND NB-ARC DOMAINS-CONTAINING DISEASE RESISTANCE PROTEIN, PUTATIVE-RELATED"/>
    <property type="match status" value="1"/>
</dbReference>
<evidence type="ECO:0000256" key="4">
    <source>
        <dbReference type="ARBA" id="ARBA00022821"/>
    </source>
</evidence>
<dbReference type="InterPro" id="IPR050905">
    <property type="entry name" value="Plant_NBS-LRR"/>
</dbReference>
<dbReference type="PRINTS" id="PR00364">
    <property type="entry name" value="DISEASERSIST"/>
</dbReference>
<dbReference type="FunFam" id="3.40.50.300:FF:001091">
    <property type="entry name" value="Probable disease resistance protein At1g61300"/>
    <property type="match status" value="1"/>
</dbReference>
<dbReference type="GO" id="GO:0043531">
    <property type="term" value="F:ADP binding"/>
    <property type="evidence" value="ECO:0007669"/>
    <property type="project" value="InterPro"/>
</dbReference>
<evidence type="ECO:0000256" key="1">
    <source>
        <dbReference type="ARBA" id="ARBA00008894"/>
    </source>
</evidence>